<organism evidence="3 4">
    <name type="scientific">Branchiibius hedensis</name>
    <dbReference type="NCBI Taxonomy" id="672460"/>
    <lineage>
        <taxon>Bacteria</taxon>
        <taxon>Bacillati</taxon>
        <taxon>Actinomycetota</taxon>
        <taxon>Actinomycetes</taxon>
        <taxon>Micrococcales</taxon>
        <taxon>Dermacoccaceae</taxon>
        <taxon>Branchiibius</taxon>
    </lineage>
</organism>
<proteinExistence type="predicted"/>
<evidence type="ECO:0000313" key="3">
    <source>
        <dbReference type="EMBL" id="SSA35043.1"/>
    </source>
</evidence>
<protein>
    <recommendedName>
        <fullName evidence="5">DUF4760 domain-containing protein</fullName>
    </recommendedName>
</protein>
<dbReference type="PROSITE" id="PS51257">
    <property type="entry name" value="PROKAR_LIPOPROTEIN"/>
    <property type="match status" value="1"/>
</dbReference>
<evidence type="ECO:0000313" key="4">
    <source>
        <dbReference type="Proteomes" id="UP000250028"/>
    </source>
</evidence>
<keyword evidence="2" id="KW-1133">Transmembrane helix</keyword>
<dbReference type="Proteomes" id="UP000250028">
    <property type="component" value="Unassembled WGS sequence"/>
</dbReference>
<keyword evidence="2" id="KW-0472">Membrane</keyword>
<reference evidence="4" key="1">
    <citation type="submission" date="2016-10" db="EMBL/GenBank/DDBJ databases">
        <authorList>
            <person name="Varghese N."/>
            <person name="Submissions S."/>
        </authorList>
    </citation>
    <scope>NUCLEOTIDE SEQUENCE [LARGE SCALE GENOMIC DNA]</scope>
    <source>
        <strain evidence="4">DSM 22951</strain>
    </source>
</reference>
<feature type="compositionally biased region" description="Polar residues" evidence="1">
    <location>
        <begin position="178"/>
        <end position="195"/>
    </location>
</feature>
<dbReference type="EMBL" id="UESZ01000001">
    <property type="protein sequence ID" value="SSA35043.1"/>
    <property type="molecule type" value="Genomic_DNA"/>
</dbReference>
<evidence type="ECO:0000256" key="1">
    <source>
        <dbReference type="SAM" id="MobiDB-lite"/>
    </source>
</evidence>
<name>A0A2Y9C1W4_9MICO</name>
<accession>A0A2Y9C1W4</accession>
<feature type="transmembrane region" description="Helical" evidence="2">
    <location>
        <begin position="25"/>
        <end position="45"/>
    </location>
</feature>
<feature type="region of interest" description="Disordered" evidence="1">
    <location>
        <begin position="176"/>
        <end position="209"/>
    </location>
</feature>
<keyword evidence="2" id="KW-0812">Transmembrane</keyword>
<evidence type="ECO:0008006" key="5">
    <source>
        <dbReference type="Google" id="ProtNLM"/>
    </source>
</evidence>
<dbReference type="AlphaFoldDB" id="A0A2Y9C1W4"/>
<gene>
    <name evidence="3" type="ORF">SAMN04489750_2378</name>
</gene>
<evidence type="ECO:0000256" key="2">
    <source>
        <dbReference type="SAM" id="Phobius"/>
    </source>
</evidence>
<keyword evidence="4" id="KW-1185">Reference proteome</keyword>
<sequence length="209" mass="23862">MLLHRDRLTVVGRNASVGFVNDSDLSAWATVAAACFAVVALFFTARQIRHQAEQTKYQAQQTQHQVRDQLLHAGAFYIERYWAIDDDLLFTNEGDDDHARHEFRYLRLCEDELEAARHEWLDRSQWKVWHDEVFGTEEFAALTSKRLVSCRSTPGENDFQLLRLCTTQTRDRGAHTWESCQAASTRPESSASMSARGSDGVNRPLSGEV</sequence>